<keyword evidence="1" id="KW-0802">TPR repeat</keyword>
<gene>
    <name evidence="2" type="ORF">B0A77_14650</name>
</gene>
<protein>
    <recommendedName>
        <fullName evidence="4">Tetratricopeptide repeat protein</fullName>
    </recommendedName>
</protein>
<dbReference type="PROSITE" id="PS50005">
    <property type="entry name" value="TPR"/>
    <property type="match status" value="1"/>
</dbReference>
<dbReference type="InterPro" id="IPR011990">
    <property type="entry name" value="TPR-like_helical_dom_sf"/>
</dbReference>
<dbReference type="InterPro" id="IPR019734">
    <property type="entry name" value="TPR_rpt"/>
</dbReference>
<proteinExistence type="predicted"/>
<accession>A0A2H3KUF7</accession>
<feature type="repeat" description="TPR" evidence="1">
    <location>
        <begin position="6"/>
        <end position="39"/>
    </location>
</feature>
<organism evidence="2 3">
    <name type="scientific">Flavobacterium branchiophilum</name>
    <dbReference type="NCBI Taxonomy" id="55197"/>
    <lineage>
        <taxon>Bacteria</taxon>
        <taxon>Pseudomonadati</taxon>
        <taxon>Bacteroidota</taxon>
        <taxon>Flavobacteriia</taxon>
        <taxon>Flavobacteriales</taxon>
        <taxon>Flavobacteriaceae</taxon>
        <taxon>Flavobacterium</taxon>
    </lineage>
</organism>
<sequence length="117" mass="13836">MNYERSLILYREAMSFYKLNNYDEALDLFYKSNKLYEHGKTYQKIAEIQCFKENLHDALLNAEMAYKLLPITDSVCLLYAELLVKNDEKVKSIEILESIIKRNSTFKKAKLLLDNLK</sequence>
<comment type="caution">
    <text evidence="2">The sequence shown here is derived from an EMBL/GenBank/DDBJ whole genome shotgun (WGS) entry which is preliminary data.</text>
</comment>
<dbReference type="EMBL" id="PCMW01000127">
    <property type="protein sequence ID" value="PDS21959.1"/>
    <property type="molecule type" value="Genomic_DNA"/>
</dbReference>
<dbReference type="SUPFAM" id="SSF48452">
    <property type="entry name" value="TPR-like"/>
    <property type="match status" value="1"/>
</dbReference>
<dbReference type="Gene3D" id="1.25.40.10">
    <property type="entry name" value="Tetratricopeptide repeat domain"/>
    <property type="match status" value="1"/>
</dbReference>
<dbReference type="RefSeq" id="WP_097554913.1">
    <property type="nucleotide sequence ID" value="NZ_PCMW01000127.1"/>
</dbReference>
<evidence type="ECO:0008006" key="4">
    <source>
        <dbReference type="Google" id="ProtNLM"/>
    </source>
</evidence>
<name>A0A2H3KUF7_9FLAO</name>
<dbReference type="AlphaFoldDB" id="A0A2H3KUF7"/>
<dbReference type="Proteomes" id="UP000220828">
    <property type="component" value="Unassembled WGS sequence"/>
</dbReference>
<evidence type="ECO:0000256" key="1">
    <source>
        <dbReference type="PROSITE-ProRule" id="PRU00339"/>
    </source>
</evidence>
<evidence type="ECO:0000313" key="2">
    <source>
        <dbReference type="EMBL" id="PDS21959.1"/>
    </source>
</evidence>
<reference evidence="2 3" key="1">
    <citation type="submission" date="2017-09" db="EMBL/GenBank/DDBJ databases">
        <title>Whole genomes of Flavobacteriaceae.</title>
        <authorList>
            <person name="Stine C."/>
            <person name="Li C."/>
            <person name="Tadesse D."/>
        </authorList>
    </citation>
    <scope>NUCLEOTIDE SEQUENCE [LARGE SCALE GENOMIC DNA]</scope>
    <source>
        <strain evidence="2 3">ATCC 35036</strain>
    </source>
</reference>
<evidence type="ECO:0000313" key="3">
    <source>
        <dbReference type="Proteomes" id="UP000220828"/>
    </source>
</evidence>